<keyword evidence="2" id="KW-1185">Reference proteome</keyword>
<evidence type="ECO:0000313" key="2">
    <source>
        <dbReference type="Proteomes" id="UP001649230"/>
    </source>
</evidence>
<gene>
    <name evidence="1" type="ORF">L0M14_02205</name>
</gene>
<proteinExistence type="predicted"/>
<protein>
    <recommendedName>
        <fullName evidence="3">LysM domain-containing protein</fullName>
    </recommendedName>
</protein>
<sequence length="29" mass="3434">MWREIAKANQIDNPLRVQTGRRISVPRLD</sequence>
<evidence type="ECO:0008006" key="3">
    <source>
        <dbReference type="Google" id="ProtNLM"/>
    </source>
</evidence>
<name>A0ABY3SJF0_9BACL</name>
<evidence type="ECO:0000313" key="1">
    <source>
        <dbReference type="EMBL" id="UJF34076.1"/>
    </source>
</evidence>
<dbReference type="Proteomes" id="UP001649230">
    <property type="component" value="Chromosome"/>
</dbReference>
<reference evidence="1 2" key="1">
    <citation type="journal article" date="2024" name="Int. J. Syst. Evol. Microbiol.">
        <title>Paenibacillus hexagrammi sp. nov., a novel bacterium isolated from the gut content of Hexagrammos agrammus.</title>
        <authorList>
            <person name="Jung H.K."/>
            <person name="Kim D.G."/>
            <person name="Zin H."/>
            <person name="Park J."/>
            <person name="Jung H."/>
            <person name="Kim Y.O."/>
            <person name="Kong H.J."/>
            <person name="Kim J.W."/>
            <person name="Kim Y.S."/>
        </authorList>
    </citation>
    <scope>NUCLEOTIDE SEQUENCE [LARGE SCALE GENOMIC DNA]</scope>
    <source>
        <strain evidence="1 2">YPD9-1</strain>
    </source>
</reference>
<dbReference type="EMBL" id="CP090978">
    <property type="protein sequence ID" value="UJF34076.1"/>
    <property type="molecule type" value="Genomic_DNA"/>
</dbReference>
<accession>A0ABY3SJF0</accession>
<organism evidence="1 2">
    <name type="scientific">Paenibacillus hexagrammi</name>
    <dbReference type="NCBI Taxonomy" id="2908839"/>
    <lineage>
        <taxon>Bacteria</taxon>
        <taxon>Bacillati</taxon>
        <taxon>Bacillota</taxon>
        <taxon>Bacilli</taxon>
        <taxon>Bacillales</taxon>
        <taxon>Paenibacillaceae</taxon>
        <taxon>Paenibacillus</taxon>
    </lineage>
</organism>